<dbReference type="AlphaFoldDB" id="A0ABC8YT48"/>
<protein>
    <recommendedName>
        <fullName evidence="8">Phospholipid/glycerol acyltransferase domain-containing protein</fullName>
    </recommendedName>
</protein>
<dbReference type="GO" id="GO:0016740">
    <property type="term" value="F:transferase activity"/>
    <property type="evidence" value="ECO:0007669"/>
    <property type="project" value="UniProtKB-KW"/>
</dbReference>
<feature type="domain" description="Phospholipid/glycerol acyltransferase" evidence="8">
    <location>
        <begin position="372"/>
        <end position="473"/>
    </location>
</feature>
<reference evidence="10" key="1">
    <citation type="submission" date="2024-06" db="EMBL/GenBank/DDBJ databases">
        <authorList>
            <person name="Ryan C."/>
        </authorList>
    </citation>
    <scope>NUCLEOTIDE SEQUENCE [LARGE SCALE GENOMIC DNA]</scope>
</reference>
<keyword evidence="4 7" id="KW-0812">Transmembrane</keyword>
<gene>
    <name evidence="9" type="ORF">URODEC1_LOCUS37479</name>
</gene>
<dbReference type="InterPro" id="IPR056462">
    <property type="entry name" value="HAD_RAM2/GPAT1-8"/>
</dbReference>
<dbReference type="InterPro" id="IPR002123">
    <property type="entry name" value="Plipid/glycerol_acylTrfase"/>
</dbReference>
<sequence>MVLPAVLPKVSAQWLFTFYRAARKLRRQAIQLYYRNAAANKPSPPSAASQPHGHAATAKNAAAATTLFDAAAAAAADGTVVCDMHGALLRSAALFPYFMLVAFEGGSLLRAALLLCMYPLVWALGDRRGVQVMAFVAFAGLRPRDADLVARAVLPKHYMEQLHAAVYERLWLPSRRKVAVTAAPRAMSEWFLKEYMAADAVVGPDLQVVTVGRRRYFTGLLLTTEEETEMRKNVLKEAEADVGVVSNANPADQFFLPYCKGRRHVILPCCTSTREVYVVSRESTRSAKLPRDKYPKPLIFHDGRLAFLPTPAAMLAFFLFLPLGVILSVIRINIGIVLPYKMNFAAAALFGLRFRASGMRAPPASGEQRRGVLYVCTHRTLVDPIMITSALQRPVPALTYSLSRLSELIAPIKTVRLTRDRARDAETMSRLLKQGDLAVCPEGTTCREPYLLRFSPLFAELADDMEPVALDAQVTSLYGTTASGHKWLDPVAFFANPAPSYRVEFLGAVPREWTRAGGRTGVEIANWVQRRLGEALGFECTGLNRRDKYMMLAGNDGVVAK</sequence>
<evidence type="ECO:0000256" key="2">
    <source>
        <dbReference type="ARBA" id="ARBA00007937"/>
    </source>
</evidence>
<dbReference type="Proteomes" id="UP001497457">
    <property type="component" value="Chromosome 17b"/>
</dbReference>
<keyword evidence="5 7" id="KW-1133">Transmembrane helix</keyword>
<feature type="transmembrane region" description="Helical" evidence="7">
    <location>
        <begin position="305"/>
        <end position="326"/>
    </location>
</feature>
<keyword evidence="3" id="KW-0808">Transferase</keyword>
<evidence type="ECO:0000256" key="5">
    <source>
        <dbReference type="ARBA" id="ARBA00022989"/>
    </source>
</evidence>
<dbReference type="PANTHER" id="PTHR15486:SF0">
    <property type="entry name" value="GLYCEROL-3-PHOSPHATE ACYLTRANSFERASE 1"/>
    <property type="match status" value="1"/>
</dbReference>
<dbReference type="EMBL" id="OZ075127">
    <property type="protein sequence ID" value="CAL4948575.1"/>
    <property type="molecule type" value="Genomic_DNA"/>
</dbReference>
<evidence type="ECO:0000313" key="10">
    <source>
        <dbReference type="Proteomes" id="UP001497457"/>
    </source>
</evidence>
<dbReference type="SMART" id="SM00563">
    <property type="entry name" value="PlsC"/>
    <property type="match status" value="1"/>
</dbReference>
<name>A0ABC8YT48_9POAL</name>
<comment type="similarity">
    <text evidence="2">Belongs to the GPAT/DAPAT family.</text>
</comment>
<evidence type="ECO:0000256" key="7">
    <source>
        <dbReference type="SAM" id="Phobius"/>
    </source>
</evidence>
<dbReference type="Pfam" id="PF01553">
    <property type="entry name" value="Acyltransferase"/>
    <property type="match status" value="1"/>
</dbReference>
<evidence type="ECO:0000256" key="1">
    <source>
        <dbReference type="ARBA" id="ARBA00004141"/>
    </source>
</evidence>
<dbReference type="PANTHER" id="PTHR15486">
    <property type="entry name" value="ANCIENT UBIQUITOUS PROTEIN"/>
    <property type="match status" value="1"/>
</dbReference>
<evidence type="ECO:0000256" key="3">
    <source>
        <dbReference type="ARBA" id="ARBA00022679"/>
    </source>
</evidence>
<evidence type="ECO:0000256" key="6">
    <source>
        <dbReference type="ARBA" id="ARBA00023136"/>
    </source>
</evidence>
<organism evidence="9 10">
    <name type="scientific">Urochloa decumbens</name>
    <dbReference type="NCBI Taxonomy" id="240449"/>
    <lineage>
        <taxon>Eukaryota</taxon>
        <taxon>Viridiplantae</taxon>
        <taxon>Streptophyta</taxon>
        <taxon>Embryophyta</taxon>
        <taxon>Tracheophyta</taxon>
        <taxon>Spermatophyta</taxon>
        <taxon>Magnoliopsida</taxon>
        <taxon>Liliopsida</taxon>
        <taxon>Poales</taxon>
        <taxon>Poaceae</taxon>
        <taxon>PACMAD clade</taxon>
        <taxon>Panicoideae</taxon>
        <taxon>Panicodae</taxon>
        <taxon>Paniceae</taxon>
        <taxon>Melinidinae</taxon>
        <taxon>Urochloa</taxon>
    </lineage>
</organism>
<evidence type="ECO:0000256" key="4">
    <source>
        <dbReference type="ARBA" id="ARBA00022692"/>
    </source>
</evidence>
<feature type="transmembrane region" description="Helical" evidence="7">
    <location>
        <begin position="332"/>
        <end position="352"/>
    </location>
</feature>
<comment type="subcellular location">
    <subcellularLocation>
        <location evidence="1">Membrane</location>
        <topology evidence="1">Multi-pass membrane protein</topology>
    </subcellularLocation>
</comment>
<proteinExistence type="inferred from homology"/>
<dbReference type="GO" id="GO:0016020">
    <property type="term" value="C:membrane"/>
    <property type="evidence" value="ECO:0007669"/>
    <property type="project" value="UniProtKB-SubCell"/>
</dbReference>
<keyword evidence="6 7" id="KW-0472">Membrane</keyword>
<reference evidence="9 10" key="2">
    <citation type="submission" date="2024-10" db="EMBL/GenBank/DDBJ databases">
        <authorList>
            <person name="Ryan C."/>
        </authorList>
    </citation>
    <scope>NUCLEOTIDE SEQUENCE [LARGE SCALE GENOMIC DNA]</scope>
</reference>
<dbReference type="Pfam" id="PF23270">
    <property type="entry name" value="HAD_RAM2_N"/>
    <property type="match status" value="1"/>
</dbReference>
<keyword evidence="10" id="KW-1185">Reference proteome</keyword>
<evidence type="ECO:0000259" key="8">
    <source>
        <dbReference type="SMART" id="SM00563"/>
    </source>
</evidence>
<dbReference type="SUPFAM" id="SSF69593">
    <property type="entry name" value="Glycerol-3-phosphate (1)-acyltransferase"/>
    <property type="match status" value="1"/>
</dbReference>
<evidence type="ECO:0000313" key="9">
    <source>
        <dbReference type="EMBL" id="CAL4948575.1"/>
    </source>
</evidence>
<accession>A0ABC8YT48</accession>